<keyword evidence="2" id="KW-0479">Metal-binding</keyword>
<dbReference type="PROSITE" id="PS51819">
    <property type="entry name" value="VOC"/>
    <property type="match status" value="1"/>
</dbReference>
<evidence type="ECO:0000313" key="5">
    <source>
        <dbReference type="EMBL" id="THG89654.1"/>
    </source>
</evidence>
<keyword evidence="6" id="KW-1185">Reference proteome</keyword>
<proteinExistence type="inferred from homology"/>
<dbReference type="PANTHER" id="PTHR43048">
    <property type="entry name" value="METHYLMALONYL-COA EPIMERASE"/>
    <property type="match status" value="1"/>
</dbReference>
<dbReference type="GO" id="GO:0046491">
    <property type="term" value="P:L-methylmalonyl-CoA metabolic process"/>
    <property type="evidence" value="ECO:0007669"/>
    <property type="project" value="TreeGrafter"/>
</dbReference>
<evidence type="ECO:0000256" key="2">
    <source>
        <dbReference type="ARBA" id="ARBA00022723"/>
    </source>
</evidence>
<keyword evidence="4" id="KW-0456">Lyase</keyword>
<dbReference type="GO" id="GO:0046872">
    <property type="term" value="F:metal ion binding"/>
    <property type="evidence" value="ECO:0007669"/>
    <property type="project" value="UniProtKB-KW"/>
</dbReference>
<dbReference type="NCBIfam" id="TIGR03081">
    <property type="entry name" value="metmalonyl_epim"/>
    <property type="match status" value="1"/>
</dbReference>
<dbReference type="PANTHER" id="PTHR43048:SF3">
    <property type="entry name" value="METHYLMALONYL-COA EPIMERASE, MITOCHONDRIAL"/>
    <property type="match status" value="1"/>
</dbReference>
<dbReference type="GO" id="GO:0004493">
    <property type="term" value="F:methylmalonyl-CoA epimerase activity"/>
    <property type="evidence" value="ECO:0007669"/>
    <property type="project" value="TreeGrafter"/>
</dbReference>
<evidence type="ECO:0000259" key="3">
    <source>
        <dbReference type="PROSITE" id="PS51819"/>
    </source>
</evidence>
<dbReference type="EMBL" id="ALPT02000126">
    <property type="protein sequence ID" value="KGA95586.1"/>
    <property type="molecule type" value="Genomic_DNA"/>
</dbReference>
<feature type="domain" description="VOC" evidence="3">
    <location>
        <begin position="8"/>
        <end position="136"/>
    </location>
</feature>
<evidence type="ECO:0000256" key="1">
    <source>
        <dbReference type="ARBA" id="ARBA00009308"/>
    </source>
</evidence>
<dbReference type="Pfam" id="PF13669">
    <property type="entry name" value="Glyoxalase_4"/>
    <property type="match status" value="1"/>
</dbReference>
<dbReference type="InterPro" id="IPR017515">
    <property type="entry name" value="MeMalonyl-CoA_epimerase"/>
</dbReference>
<dbReference type="STRING" id="1218173.BALCAV_0221680"/>
<dbReference type="InterPro" id="IPR029068">
    <property type="entry name" value="Glyas_Bleomycin-R_OHBP_Dase"/>
</dbReference>
<evidence type="ECO:0000313" key="7">
    <source>
        <dbReference type="Proteomes" id="UP000297014"/>
    </source>
</evidence>
<comment type="caution">
    <text evidence="4">The sequence shown here is derived from an EMBL/GenBank/DDBJ whole genome shotgun (WGS) entry which is preliminary data.</text>
</comment>
<evidence type="ECO:0000313" key="4">
    <source>
        <dbReference type="EMBL" id="KGA95586.1"/>
    </source>
</evidence>
<name>A0A094WFP0_ALKAL</name>
<dbReference type="EMBL" id="JALP01000205">
    <property type="protein sequence ID" value="THG89654.1"/>
    <property type="molecule type" value="Genomic_DNA"/>
</dbReference>
<dbReference type="Gene3D" id="3.10.180.10">
    <property type="entry name" value="2,3-Dihydroxybiphenyl 1,2-Dioxygenase, domain 1"/>
    <property type="match status" value="1"/>
</dbReference>
<reference evidence="4 6" key="1">
    <citation type="journal article" date="2014" name="Genome Announc.">
        <title>Draft Genome Sequence of Bacillus alcalophilus AV1934, a Classic Alkaliphile Isolated from Human Feces in 1934.</title>
        <authorList>
            <person name="Attie O."/>
            <person name="Jayaprakash A."/>
            <person name="Shah H."/>
            <person name="Paulsen I.T."/>
            <person name="Morino M."/>
            <person name="Takahashi Y."/>
            <person name="Narumi I."/>
            <person name="Sachidanandam R."/>
            <person name="Satoh K."/>
            <person name="Ito M."/>
            <person name="Krulwich T.A."/>
        </authorList>
    </citation>
    <scope>NUCLEOTIDE SEQUENCE [LARGE SCALE GENOMIC DNA]</scope>
    <source>
        <strain evidence="4 6">AV1934</strain>
    </source>
</reference>
<evidence type="ECO:0000313" key="6">
    <source>
        <dbReference type="Proteomes" id="UP000002754"/>
    </source>
</evidence>
<dbReference type="Proteomes" id="UP000002754">
    <property type="component" value="Unassembled WGS sequence"/>
</dbReference>
<dbReference type="CDD" id="cd07249">
    <property type="entry name" value="MMCE"/>
    <property type="match status" value="1"/>
</dbReference>
<dbReference type="Proteomes" id="UP000297014">
    <property type="component" value="Unassembled WGS sequence"/>
</dbReference>
<reference evidence="5 7" key="2">
    <citation type="submission" date="2014-01" db="EMBL/GenBank/DDBJ databases">
        <title>Draft genome sequencing of Bacillus alcalophilus CGMCC 1.3604.</title>
        <authorList>
            <person name="Yang J."/>
            <person name="Diao L."/>
            <person name="Yang S."/>
        </authorList>
    </citation>
    <scope>NUCLEOTIDE SEQUENCE [LARGE SCALE GENOMIC DNA]</scope>
    <source>
        <strain evidence="5 7">CGMCC 1.3604</strain>
    </source>
</reference>
<dbReference type="eggNOG" id="COG0346">
    <property type="taxonomic scope" value="Bacteria"/>
</dbReference>
<dbReference type="InterPro" id="IPR037523">
    <property type="entry name" value="VOC_core"/>
</dbReference>
<dbReference type="RefSeq" id="WP_003322533.1">
    <property type="nucleotide sequence ID" value="NZ_ALPT02000126.1"/>
</dbReference>
<organism evidence="4 6">
    <name type="scientific">Alkalihalobacillus alcalophilus ATCC 27647 = CGMCC 1.3604</name>
    <dbReference type="NCBI Taxonomy" id="1218173"/>
    <lineage>
        <taxon>Bacteria</taxon>
        <taxon>Bacillati</taxon>
        <taxon>Bacillota</taxon>
        <taxon>Bacilli</taxon>
        <taxon>Bacillales</taxon>
        <taxon>Bacillaceae</taxon>
        <taxon>Alkalihalobacillus</taxon>
    </lineage>
</organism>
<protein>
    <submittedName>
        <fullName evidence="4">Lactoylglutathione lyase</fullName>
    </submittedName>
</protein>
<dbReference type="SUPFAM" id="SSF54593">
    <property type="entry name" value="Glyoxalase/Bleomycin resistance protein/Dihydroxybiphenyl dioxygenase"/>
    <property type="match status" value="1"/>
</dbReference>
<comment type="similarity">
    <text evidence="1">Belongs to the methylmalonyl-CoA epimerase family.</text>
</comment>
<dbReference type="InterPro" id="IPR051785">
    <property type="entry name" value="MMCE/EMCE_epimerase"/>
</dbReference>
<dbReference type="GO" id="GO:0016829">
    <property type="term" value="F:lyase activity"/>
    <property type="evidence" value="ECO:0007669"/>
    <property type="project" value="UniProtKB-KW"/>
</dbReference>
<sequence length="141" mass="15874">MLDRSVRQLDHIGIAVSDLEKSLVFYKEILRLPFLGFETVEREKVRIAFFELGGCKLELLQATSPDSPIASFIKKRGEGIHHLAFKSKNMEEDFVFMEEKGIRVIGDGPKLGAGGQFIHFLDPKLTHGVLIELCEPAPDHK</sequence>
<dbReference type="OrthoDB" id="9788468at2"/>
<dbReference type="AlphaFoldDB" id="A0A094WFP0"/>
<gene>
    <name evidence="5" type="ORF">AJ85_15860</name>
    <name evidence="4" type="ORF">BALCAV_0221680</name>
</gene>
<accession>A0A094WFP0</accession>